<dbReference type="EMBL" id="AP012052">
    <property type="protein sequence ID" value="BAJ75134.1"/>
    <property type="molecule type" value="Genomic_DNA"/>
</dbReference>
<gene>
    <name evidence="1" type="ordered locus">MTES_2170</name>
</gene>
<evidence type="ECO:0000313" key="1">
    <source>
        <dbReference type="EMBL" id="BAJ75134.1"/>
    </source>
</evidence>
<protein>
    <submittedName>
        <fullName evidence="1">Predicted permease</fullName>
    </submittedName>
</protein>
<proteinExistence type="predicted"/>
<dbReference type="KEGG" id="mts:MTES_2170"/>
<dbReference type="OrthoDB" id="4120491at2"/>
<dbReference type="AlphaFoldDB" id="E8NEP9"/>
<dbReference type="HOGENOM" id="CLU_825768_0_0_11"/>
<dbReference type="RefSeq" id="WP_013585259.1">
    <property type="nucleotide sequence ID" value="NC_015125.1"/>
</dbReference>
<reference key="2">
    <citation type="submission" date="2011-02" db="EMBL/GenBank/DDBJ databases">
        <title>Genome sequence of Microbacterium testaceum StLB037.</title>
        <authorList>
            <person name="Morohoshi T."/>
            <person name="Wang W.Z."/>
            <person name="Someya N."/>
            <person name="Ikeda T."/>
        </authorList>
    </citation>
    <scope>NUCLEOTIDE SEQUENCE</scope>
    <source>
        <strain>StLB037</strain>
    </source>
</reference>
<name>E8NEP9_MICTS</name>
<dbReference type="Proteomes" id="UP000008975">
    <property type="component" value="Chromosome"/>
</dbReference>
<dbReference type="eggNOG" id="ENOG5031CFQ">
    <property type="taxonomic scope" value="Bacteria"/>
</dbReference>
<sequence length="329" mass="35017">MTTARASTPPVLLVHSGPHGVAVYAREVAAAVAEVGEAPRSVTLAEVASLECGTPVHAQITDRLWGTSPEEATDHVLALAERHPLTVTLHDVPQASDGERNRPRRRAFYSAVAHAAAAVAVNSAHERALLAEEGVWDGPVAVVPLPVASEPVSHRPEPDAAVGVLGYFYPGKGHDEALAATVAAGLTSLTVLGRASDGHAAELDAFVRRAADLEVVAEVTGWLDDAEMAARARAVAVPVIAHRHVSASGSLASWIGWGRRPLAVRNRYVDEMSALRPGTLSVAEPDSFPVMIRDAFDDPSLTWHGIHPVPFDRADTARTYLRWWAEVFS</sequence>
<accession>E8NEP9</accession>
<reference evidence="1 2" key="1">
    <citation type="journal article" date="2011" name="J. Bacteriol.">
        <title>Genome sequence of Microbacterium testaceum StLB037, an N-acylhomoserine lactone-degrading bacterium isolated from potato leaves.</title>
        <authorList>
            <person name="Morohoshi T."/>
            <person name="Wang W.-Z."/>
            <person name="Someya N."/>
            <person name="Ikeda T."/>
        </authorList>
    </citation>
    <scope>NUCLEOTIDE SEQUENCE [LARGE SCALE GENOMIC DNA]</scope>
    <source>
        <strain evidence="1 2">StLB037</strain>
    </source>
</reference>
<organism evidence="1 2">
    <name type="scientific">Microbacterium testaceum (strain StLB037)</name>
    <dbReference type="NCBI Taxonomy" id="979556"/>
    <lineage>
        <taxon>Bacteria</taxon>
        <taxon>Bacillati</taxon>
        <taxon>Actinomycetota</taxon>
        <taxon>Actinomycetes</taxon>
        <taxon>Micrococcales</taxon>
        <taxon>Microbacteriaceae</taxon>
        <taxon>Microbacterium</taxon>
    </lineage>
</organism>
<dbReference type="SUPFAM" id="SSF53756">
    <property type="entry name" value="UDP-Glycosyltransferase/glycogen phosphorylase"/>
    <property type="match status" value="1"/>
</dbReference>
<evidence type="ECO:0000313" key="2">
    <source>
        <dbReference type="Proteomes" id="UP000008975"/>
    </source>
</evidence>
<dbReference type="STRING" id="979556.MTES_2170"/>